<evidence type="ECO:0000313" key="2">
    <source>
        <dbReference type="Proteomes" id="UP000308713"/>
    </source>
</evidence>
<reference evidence="1 2" key="1">
    <citation type="submission" date="2019-05" db="EMBL/GenBank/DDBJ databases">
        <title>Tamlana fucoidanivorans sp. nov., isolated from the surface of algae collected from Fujian province in China.</title>
        <authorList>
            <person name="Li J."/>
        </authorList>
    </citation>
    <scope>NUCLEOTIDE SEQUENCE [LARGE SCALE GENOMIC DNA]</scope>
    <source>
        <strain evidence="1 2">CW2-9</strain>
    </source>
</reference>
<dbReference type="SUPFAM" id="SSF102546">
    <property type="entry name" value="RbsD-like"/>
    <property type="match status" value="1"/>
</dbReference>
<dbReference type="GO" id="GO:0048029">
    <property type="term" value="F:monosaccharide binding"/>
    <property type="evidence" value="ECO:0007669"/>
    <property type="project" value="InterPro"/>
</dbReference>
<dbReference type="InterPro" id="IPR023750">
    <property type="entry name" value="RbsD-like_sf"/>
</dbReference>
<dbReference type="GO" id="GO:0005996">
    <property type="term" value="P:monosaccharide metabolic process"/>
    <property type="evidence" value="ECO:0007669"/>
    <property type="project" value="InterPro"/>
</dbReference>
<evidence type="ECO:0008006" key="3">
    <source>
        <dbReference type="Google" id="ProtNLM"/>
    </source>
</evidence>
<protein>
    <recommendedName>
        <fullName evidence="3">D-ribose pyranase</fullName>
    </recommendedName>
</protein>
<accession>A0A5C4SIK3</accession>
<sequence>MIFILASCSGTNNNTSTNDLSWENQLKSQIQLLGHRNWIVVADAAYPLQSNPGITTILSNNDHITTIKKVNALIQQQKHIKPITFLDKELDFIPEEDAPGVALFRANIKTFLTGEIKKEVHEDIIYKLDKASELFNVIIIKTDYTIPYTSVFYQLDCKYWNNEAEKRLRTML</sequence>
<proteinExistence type="predicted"/>
<dbReference type="AlphaFoldDB" id="A0A5C4SIK3"/>
<evidence type="ECO:0000313" key="1">
    <source>
        <dbReference type="EMBL" id="TNJ43506.1"/>
    </source>
</evidence>
<dbReference type="Proteomes" id="UP000308713">
    <property type="component" value="Unassembled WGS sequence"/>
</dbReference>
<dbReference type="EMBL" id="VDCS01000010">
    <property type="protein sequence ID" value="TNJ43506.1"/>
    <property type="molecule type" value="Genomic_DNA"/>
</dbReference>
<dbReference type="RefSeq" id="WP_233244064.1">
    <property type="nucleotide sequence ID" value="NZ_CP074074.1"/>
</dbReference>
<organism evidence="1 2">
    <name type="scientific">Allotamlana fucoidanivorans</name>
    <dbReference type="NCBI Taxonomy" id="2583814"/>
    <lineage>
        <taxon>Bacteria</taxon>
        <taxon>Pseudomonadati</taxon>
        <taxon>Bacteroidota</taxon>
        <taxon>Flavobacteriia</taxon>
        <taxon>Flavobacteriales</taxon>
        <taxon>Flavobacteriaceae</taxon>
        <taxon>Allotamlana</taxon>
    </lineage>
</organism>
<keyword evidence="2" id="KW-1185">Reference proteome</keyword>
<dbReference type="Gene3D" id="3.40.1650.10">
    <property type="entry name" value="RbsD-like domain"/>
    <property type="match status" value="1"/>
</dbReference>
<gene>
    <name evidence="1" type="ORF">FGF67_11345</name>
</gene>
<comment type="caution">
    <text evidence="1">The sequence shown here is derived from an EMBL/GenBank/DDBJ whole genome shotgun (WGS) entry which is preliminary data.</text>
</comment>
<name>A0A5C4SIK3_9FLAO</name>
<dbReference type="GO" id="GO:0016853">
    <property type="term" value="F:isomerase activity"/>
    <property type="evidence" value="ECO:0007669"/>
    <property type="project" value="InterPro"/>
</dbReference>